<proteinExistence type="inferred from homology"/>
<evidence type="ECO:0000256" key="1">
    <source>
        <dbReference type="ARBA" id="ARBA00005437"/>
    </source>
</evidence>
<keyword evidence="3" id="KW-1185">Reference proteome</keyword>
<name>A0ABT4BSM5_9FIRM</name>
<comment type="similarity">
    <text evidence="1">Belongs to the LOR family.</text>
</comment>
<accession>A0ABT4BSM5</accession>
<organism evidence="2 3">
    <name type="scientific">Caproiciproducens galactitolivorans</name>
    <dbReference type="NCBI Taxonomy" id="642589"/>
    <lineage>
        <taxon>Bacteria</taxon>
        <taxon>Bacillati</taxon>
        <taxon>Bacillota</taxon>
        <taxon>Clostridia</taxon>
        <taxon>Eubacteriales</taxon>
        <taxon>Acutalibacteraceae</taxon>
        <taxon>Caproiciproducens</taxon>
    </lineage>
</organism>
<dbReference type="EMBL" id="JAPOHA010000001">
    <property type="protein sequence ID" value="MCY1712946.1"/>
    <property type="molecule type" value="Genomic_DNA"/>
</dbReference>
<reference evidence="2 3" key="1">
    <citation type="submission" date="2022-11" db="EMBL/GenBank/DDBJ databases">
        <authorList>
            <person name="Caiyu Z."/>
        </authorList>
    </citation>
    <scope>NUCLEOTIDE SEQUENCE [LARGE SCALE GENOMIC DNA]</scope>
    <source>
        <strain evidence="2 3">YR-4</strain>
    </source>
</reference>
<protein>
    <submittedName>
        <fullName evidence="2">LURP-one-related family protein</fullName>
    </submittedName>
</protein>
<dbReference type="SUPFAM" id="SSF54518">
    <property type="entry name" value="Tubby C-terminal domain-like"/>
    <property type="match status" value="1"/>
</dbReference>
<dbReference type="Pfam" id="PF04525">
    <property type="entry name" value="LOR"/>
    <property type="match status" value="1"/>
</dbReference>
<dbReference type="InterPro" id="IPR007612">
    <property type="entry name" value="LOR"/>
</dbReference>
<evidence type="ECO:0000313" key="2">
    <source>
        <dbReference type="EMBL" id="MCY1712946.1"/>
    </source>
</evidence>
<comment type="caution">
    <text evidence="2">The sequence shown here is derived from an EMBL/GenBank/DDBJ whole genome shotgun (WGS) entry which is preliminary data.</text>
</comment>
<dbReference type="RefSeq" id="WP_268056951.1">
    <property type="nucleotide sequence ID" value="NZ_JAPOHA010000001.1"/>
</dbReference>
<evidence type="ECO:0000313" key="3">
    <source>
        <dbReference type="Proteomes" id="UP001082703"/>
    </source>
</evidence>
<sequence>MKFFIKQSTGTDALFTIIDTLGQSVYRVTGDSLAIGSKFYFIDGSANEAAKIVSLGLTASSKYTIFIHDKECARVNRSFTSQHHPVKIRGVKWHFRGDLMERSYDLINEDSAVVMTHGRCWNENGDCFAVDITNESDVLLCLCIAVILDSTVIGGSAKAVPAN</sequence>
<dbReference type="InterPro" id="IPR025659">
    <property type="entry name" value="Tubby-like_C"/>
</dbReference>
<dbReference type="Gene3D" id="2.40.160.200">
    <property type="entry name" value="LURP1-related"/>
    <property type="match status" value="1"/>
</dbReference>
<dbReference type="InterPro" id="IPR038595">
    <property type="entry name" value="LOR_sf"/>
</dbReference>
<dbReference type="Proteomes" id="UP001082703">
    <property type="component" value="Unassembled WGS sequence"/>
</dbReference>
<gene>
    <name evidence="2" type="ORF">OUY18_01580</name>
</gene>